<feature type="transmembrane region" description="Helical" evidence="9">
    <location>
        <begin position="254"/>
        <end position="273"/>
    </location>
</feature>
<feature type="transmembrane region" description="Helical" evidence="9">
    <location>
        <begin position="198"/>
        <end position="215"/>
    </location>
</feature>
<dbReference type="InterPro" id="IPR013525">
    <property type="entry name" value="ABC2_TM"/>
</dbReference>
<dbReference type="PANTHER" id="PTHR30413:SF8">
    <property type="entry name" value="TRANSPORT PERMEASE PROTEIN"/>
    <property type="match status" value="1"/>
</dbReference>
<reference evidence="11 12" key="1">
    <citation type="submission" date="2014-08" db="EMBL/GenBank/DDBJ databases">
        <title>Comparative genomics reveals surprising divergence of two closely related strains of uncultivated UCYN-A cyanobacteria.</title>
        <authorList>
            <person name="Bombar D."/>
            <person name="Heller P."/>
            <person name="Sanchez-Baracaldo P."/>
            <person name="Carter B.J."/>
            <person name="Zert J.P."/>
        </authorList>
    </citation>
    <scope>NUCLEOTIDE SEQUENCE [LARGE SCALE GENOMIC DNA]</scope>
</reference>
<dbReference type="GO" id="GO:0015920">
    <property type="term" value="P:lipopolysaccharide transport"/>
    <property type="evidence" value="ECO:0007669"/>
    <property type="project" value="TreeGrafter"/>
</dbReference>
<feature type="transmembrane region" description="Helical" evidence="9">
    <location>
        <begin position="131"/>
        <end position="158"/>
    </location>
</feature>
<evidence type="ECO:0000313" key="12">
    <source>
        <dbReference type="Proteomes" id="UP000028922"/>
    </source>
</evidence>
<proteinExistence type="inferred from homology"/>
<keyword evidence="8 9" id="KW-0472">Membrane</keyword>
<dbReference type="EMBL" id="JPSP01000002">
    <property type="protein sequence ID" value="KFF41828.1"/>
    <property type="molecule type" value="Genomic_DNA"/>
</dbReference>
<sequence length="284" mass="31725">MTSLKASLLHIRDSISSKIINKLGKDVSSTRRYLELVQILVERNLKGRYRGSFLGVYWSLLNPLIMTGLYAAIFGTAFGEYYQDSTFRYILAAFTGLIVINFFSSSTSQALSSVVGNGALLNKVHLPVTVFPVAMIVANIFQFIVGSLPLLAVVTLIMSRNPINVLALLFPLIALSLVCTGVGFLVSALYVFFRDLPYFYELVCFVLWISSPVFYPAEIVPSAVKPFLFFNPLIPIIESIRQISLSGALPDMLLVLHSFLNGIILLVLGWIYFRSWQKNFMDLL</sequence>
<dbReference type="InterPro" id="IPR047817">
    <property type="entry name" value="ABC2_TM_bact-type"/>
</dbReference>
<feature type="transmembrane region" description="Helical" evidence="9">
    <location>
        <begin position="56"/>
        <end position="77"/>
    </location>
</feature>
<dbReference type="Pfam" id="PF01061">
    <property type="entry name" value="ABC2_membrane"/>
    <property type="match status" value="1"/>
</dbReference>
<dbReference type="eggNOG" id="COG1682">
    <property type="taxonomic scope" value="Bacteria"/>
</dbReference>
<keyword evidence="3 9" id="KW-0813">Transport</keyword>
<gene>
    <name evidence="11" type="ORF">ucyna2_00206</name>
</gene>
<evidence type="ECO:0000256" key="6">
    <source>
        <dbReference type="ARBA" id="ARBA00022692"/>
    </source>
</evidence>
<evidence type="ECO:0000256" key="1">
    <source>
        <dbReference type="ARBA" id="ARBA00004429"/>
    </source>
</evidence>
<organism evidence="11 12">
    <name type="scientific">Candidatus Atelocyanobacterium thalassa isolate SIO64986</name>
    <dbReference type="NCBI Taxonomy" id="1527444"/>
    <lineage>
        <taxon>Bacteria</taxon>
        <taxon>Bacillati</taxon>
        <taxon>Cyanobacteriota</taxon>
        <taxon>Cyanophyceae</taxon>
        <taxon>Oscillatoriophycideae</taxon>
        <taxon>Chroococcales</taxon>
        <taxon>Aphanothecaceae</taxon>
        <taxon>Candidatus Atelocyanobacterium</taxon>
        <taxon>Candidatus Atelocyanobacterium thalassae</taxon>
    </lineage>
</organism>
<feature type="transmembrane region" description="Helical" evidence="9">
    <location>
        <begin position="165"/>
        <end position="192"/>
    </location>
</feature>
<dbReference type="Proteomes" id="UP000028922">
    <property type="component" value="Unassembled WGS sequence"/>
</dbReference>
<dbReference type="InterPro" id="IPR000412">
    <property type="entry name" value="ABC_2_transport"/>
</dbReference>
<name>A0A086CI14_9CHRO</name>
<dbReference type="PRINTS" id="PR00164">
    <property type="entry name" value="ABC2TRNSPORT"/>
</dbReference>
<feature type="domain" description="ABC transmembrane type-2" evidence="10">
    <location>
        <begin position="54"/>
        <end position="276"/>
    </location>
</feature>
<evidence type="ECO:0000313" key="11">
    <source>
        <dbReference type="EMBL" id="KFF41828.1"/>
    </source>
</evidence>
<dbReference type="AlphaFoldDB" id="A0A086CI14"/>
<dbReference type="PANTHER" id="PTHR30413">
    <property type="entry name" value="INNER MEMBRANE TRANSPORT PERMEASE"/>
    <property type="match status" value="1"/>
</dbReference>
<dbReference type="PATRIC" id="fig|1527444.3.peg.199"/>
<evidence type="ECO:0000256" key="7">
    <source>
        <dbReference type="ARBA" id="ARBA00022989"/>
    </source>
</evidence>
<accession>A0A086CI14</accession>
<evidence type="ECO:0000256" key="4">
    <source>
        <dbReference type="ARBA" id="ARBA00022475"/>
    </source>
</evidence>
<dbReference type="STRING" id="1527444.ucyna2_00206"/>
<keyword evidence="6 9" id="KW-0812">Transmembrane</keyword>
<evidence type="ECO:0000259" key="10">
    <source>
        <dbReference type="PROSITE" id="PS51012"/>
    </source>
</evidence>
<evidence type="ECO:0000256" key="5">
    <source>
        <dbReference type="ARBA" id="ARBA00022519"/>
    </source>
</evidence>
<keyword evidence="7 9" id="KW-1133">Transmembrane helix</keyword>
<evidence type="ECO:0000256" key="9">
    <source>
        <dbReference type="RuleBase" id="RU361157"/>
    </source>
</evidence>
<keyword evidence="4 9" id="KW-1003">Cell membrane</keyword>
<keyword evidence="5" id="KW-0997">Cell inner membrane</keyword>
<protein>
    <recommendedName>
        <fullName evidence="9">Transport permease protein</fullName>
    </recommendedName>
</protein>
<feature type="transmembrane region" description="Helical" evidence="9">
    <location>
        <begin position="89"/>
        <end position="111"/>
    </location>
</feature>
<evidence type="ECO:0000256" key="3">
    <source>
        <dbReference type="ARBA" id="ARBA00022448"/>
    </source>
</evidence>
<comment type="caution">
    <text evidence="11">The sequence shown here is derived from an EMBL/GenBank/DDBJ whole genome shotgun (WGS) entry which is preliminary data.</text>
</comment>
<evidence type="ECO:0000256" key="8">
    <source>
        <dbReference type="ARBA" id="ARBA00023136"/>
    </source>
</evidence>
<dbReference type="GO" id="GO:0140359">
    <property type="term" value="F:ABC-type transporter activity"/>
    <property type="evidence" value="ECO:0007669"/>
    <property type="project" value="InterPro"/>
</dbReference>
<dbReference type="PIRSF" id="PIRSF006648">
    <property type="entry name" value="DrrB"/>
    <property type="match status" value="1"/>
</dbReference>
<comment type="similarity">
    <text evidence="2 9">Belongs to the ABC-2 integral membrane protein family.</text>
</comment>
<dbReference type="PROSITE" id="PS51012">
    <property type="entry name" value="ABC_TM2"/>
    <property type="match status" value="1"/>
</dbReference>
<comment type="subcellular location">
    <subcellularLocation>
        <location evidence="1">Cell inner membrane</location>
        <topology evidence="1">Multi-pass membrane protein</topology>
    </subcellularLocation>
    <subcellularLocation>
        <location evidence="9">Cell membrane</location>
        <topology evidence="9">Multi-pass membrane protein</topology>
    </subcellularLocation>
</comment>
<evidence type="ECO:0000256" key="2">
    <source>
        <dbReference type="ARBA" id="ARBA00007783"/>
    </source>
</evidence>
<dbReference type="GO" id="GO:0043190">
    <property type="term" value="C:ATP-binding cassette (ABC) transporter complex"/>
    <property type="evidence" value="ECO:0007669"/>
    <property type="project" value="InterPro"/>
</dbReference>